<proteinExistence type="predicted"/>
<dbReference type="AlphaFoldDB" id="A0AAV1RXH1"/>
<sequence length="108" mass="12225">MEPTEICELRLAESSEEIAIKCVVLIVTSLDEIEMFSSNGVYRRRHLSEVAVVSTSDEHSVKRSKKTGLAMADSSPVVVGVTVKGKSTRRRSRHRRIRQNQVQQIWTD</sequence>
<accession>A0AAV1RXH1</accession>
<dbReference type="Proteomes" id="UP001314170">
    <property type="component" value="Unassembled WGS sequence"/>
</dbReference>
<name>A0AAV1RXH1_9ROSI</name>
<evidence type="ECO:0000313" key="2">
    <source>
        <dbReference type="EMBL" id="CAK7341795.1"/>
    </source>
</evidence>
<gene>
    <name evidence="2" type="ORF">DCAF_LOCUS16465</name>
</gene>
<evidence type="ECO:0000313" key="3">
    <source>
        <dbReference type="Proteomes" id="UP001314170"/>
    </source>
</evidence>
<feature type="region of interest" description="Disordered" evidence="1">
    <location>
        <begin position="83"/>
        <end position="108"/>
    </location>
</feature>
<reference evidence="2 3" key="1">
    <citation type="submission" date="2024-01" db="EMBL/GenBank/DDBJ databases">
        <authorList>
            <person name="Waweru B."/>
        </authorList>
    </citation>
    <scope>NUCLEOTIDE SEQUENCE [LARGE SCALE GENOMIC DNA]</scope>
</reference>
<protein>
    <submittedName>
        <fullName evidence="2">Uncharacterized protein</fullName>
    </submittedName>
</protein>
<evidence type="ECO:0000256" key="1">
    <source>
        <dbReference type="SAM" id="MobiDB-lite"/>
    </source>
</evidence>
<organism evidence="2 3">
    <name type="scientific">Dovyalis caffra</name>
    <dbReference type="NCBI Taxonomy" id="77055"/>
    <lineage>
        <taxon>Eukaryota</taxon>
        <taxon>Viridiplantae</taxon>
        <taxon>Streptophyta</taxon>
        <taxon>Embryophyta</taxon>
        <taxon>Tracheophyta</taxon>
        <taxon>Spermatophyta</taxon>
        <taxon>Magnoliopsida</taxon>
        <taxon>eudicotyledons</taxon>
        <taxon>Gunneridae</taxon>
        <taxon>Pentapetalae</taxon>
        <taxon>rosids</taxon>
        <taxon>fabids</taxon>
        <taxon>Malpighiales</taxon>
        <taxon>Salicaceae</taxon>
        <taxon>Flacourtieae</taxon>
        <taxon>Dovyalis</taxon>
    </lineage>
</organism>
<keyword evidence="3" id="KW-1185">Reference proteome</keyword>
<feature type="compositionally biased region" description="Basic residues" evidence="1">
    <location>
        <begin position="86"/>
        <end position="98"/>
    </location>
</feature>
<feature type="compositionally biased region" description="Polar residues" evidence="1">
    <location>
        <begin position="99"/>
        <end position="108"/>
    </location>
</feature>
<comment type="caution">
    <text evidence="2">The sequence shown here is derived from an EMBL/GenBank/DDBJ whole genome shotgun (WGS) entry which is preliminary data.</text>
</comment>
<dbReference type="EMBL" id="CAWUPB010001160">
    <property type="protein sequence ID" value="CAK7341795.1"/>
    <property type="molecule type" value="Genomic_DNA"/>
</dbReference>